<keyword evidence="4" id="KW-1185">Reference proteome</keyword>
<sequence length="500" mass="55271">VSSTKFRFDYSYSTKAEGWLKLHEVPATWKDAHSTLGGCQRVPRATFGPSSTLGDCQKVPYDTFGPSSTLGVPLSRMSIQWAPGQPDNYKNSESCLVMLTGSNGSVGDVKCTDVFPFVCYKKRTQSLSRTWPRAYTTCIAEGGHLVIINSDLESQVIRELYAMNPDNVIVSVAPSYAFIGTYDFGDGSYWLTIHGETPKEAGFERWNPDDPNNGTQPGGEFCGCTYRGDGSLYDAPCEWVVPSVCEMKPQSLQKADGWLKLHEVPATWNDAQFLCKAEVQTIFTGVHSIYSKGVYSSVEGVPLSRMSIQWAPGQPDNFENSESCLVMLPGNNGTVGDLKCTDVFPFVCYKKRTQSLYNLDARTGSCYKFHRRSMTWPRAYTTCIAEGGHLVIINSDLESQVIRELYAKNPDNVIVSFAPSYAAIGIYDFGDGSYWLTIHGETPKEAGFERWKPGDPNNATQPGGEFCGITNRGDGLLYDAPCGWVLPFICEMKPQSLQDL</sequence>
<dbReference type="SMART" id="SM00034">
    <property type="entry name" value="CLECT"/>
    <property type="match status" value="2"/>
</dbReference>
<keyword evidence="1" id="KW-1015">Disulfide bond</keyword>
<dbReference type="InterPro" id="IPR016187">
    <property type="entry name" value="CTDL_fold"/>
</dbReference>
<reference evidence="3 4" key="1">
    <citation type="journal article" date="2015" name="Genome Biol. Evol.">
        <title>The genome of winter moth (Operophtera brumata) provides a genomic perspective on sexual dimorphism and phenology.</title>
        <authorList>
            <person name="Derks M.F."/>
            <person name="Smit S."/>
            <person name="Salis L."/>
            <person name="Schijlen E."/>
            <person name="Bossers A."/>
            <person name="Mateman C."/>
            <person name="Pijl A.S."/>
            <person name="de Ridder D."/>
            <person name="Groenen M.A."/>
            <person name="Visser M.E."/>
            <person name="Megens H.J."/>
        </authorList>
    </citation>
    <scope>NUCLEOTIDE SEQUENCE [LARGE SCALE GENOMIC DNA]</scope>
    <source>
        <strain evidence="3">WM2013NL</strain>
        <tissue evidence="3">Head and thorax</tissue>
    </source>
</reference>
<dbReference type="InterPro" id="IPR050111">
    <property type="entry name" value="C-type_lectin/snaclec_domain"/>
</dbReference>
<evidence type="ECO:0000259" key="2">
    <source>
        <dbReference type="PROSITE" id="PS50041"/>
    </source>
</evidence>
<feature type="domain" description="C-type lectin" evidence="2">
    <location>
        <begin position="362"/>
        <end position="491"/>
    </location>
</feature>
<feature type="non-terminal residue" evidence="3">
    <location>
        <position position="500"/>
    </location>
</feature>
<dbReference type="STRING" id="104452.A0A0L7KS66"/>
<name>A0A0L7KS66_OPEBR</name>
<dbReference type="PROSITE" id="PS00615">
    <property type="entry name" value="C_TYPE_LECTIN_1"/>
    <property type="match status" value="1"/>
</dbReference>
<dbReference type="Pfam" id="PF00059">
    <property type="entry name" value="Lectin_C"/>
    <property type="match status" value="2"/>
</dbReference>
<feature type="non-terminal residue" evidence="3">
    <location>
        <position position="1"/>
    </location>
</feature>
<feature type="domain" description="C-type lectin" evidence="2">
    <location>
        <begin position="115"/>
        <end position="246"/>
    </location>
</feature>
<proteinExistence type="predicted"/>
<dbReference type="InterPro" id="IPR001304">
    <property type="entry name" value="C-type_lectin-like"/>
</dbReference>
<dbReference type="AlphaFoldDB" id="A0A0L7KS66"/>
<dbReference type="Gene3D" id="3.10.100.10">
    <property type="entry name" value="Mannose-Binding Protein A, subunit A"/>
    <property type="match status" value="4"/>
</dbReference>
<dbReference type="PROSITE" id="PS50041">
    <property type="entry name" value="C_TYPE_LECTIN_2"/>
    <property type="match status" value="2"/>
</dbReference>
<dbReference type="InterPro" id="IPR018378">
    <property type="entry name" value="C-type_lectin_CS"/>
</dbReference>
<dbReference type="SUPFAM" id="SSF56436">
    <property type="entry name" value="C-type lectin-like"/>
    <property type="match status" value="4"/>
</dbReference>
<accession>A0A0L7KS66</accession>
<dbReference type="PANTHER" id="PTHR22803">
    <property type="entry name" value="MANNOSE, PHOSPHOLIPASE, LECTIN RECEPTOR RELATED"/>
    <property type="match status" value="1"/>
</dbReference>
<evidence type="ECO:0000313" key="3">
    <source>
        <dbReference type="EMBL" id="KOB65869.1"/>
    </source>
</evidence>
<comment type="caution">
    <text evidence="3">The sequence shown here is derived from an EMBL/GenBank/DDBJ whole genome shotgun (WGS) entry which is preliminary data.</text>
</comment>
<organism evidence="3 4">
    <name type="scientific">Operophtera brumata</name>
    <name type="common">Winter moth</name>
    <name type="synonym">Phalaena brumata</name>
    <dbReference type="NCBI Taxonomy" id="104452"/>
    <lineage>
        <taxon>Eukaryota</taxon>
        <taxon>Metazoa</taxon>
        <taxon>Ecdysozoa</taxon>
        <taxon>Arthropoda</taxon>
        <taxon>Hexapoda</taxon>
        <taxon>Insecta</taxon>
        <taxon>Pterygota</taxon>
        <taxon>Neoptera</taxon>
        <taxon>Endopterygota</taxon>
        <taxon>Lepidoptera</taxon>
        <taxon>Glossata</taxon>
        <taxon>Ditrysia</taxon>
        <taxon>Geometroidea</taxon>
        <taxon>Geometridae</taxon>
        <taxon>Larentiinae</taxon>
        <taxon>Operophtera</taxon>
    </lineage>
</organism>
<protein>
    <submittedName>
        <fullName evidence="3">Lectin 1 putative immunolectin</fullName>
    </submittedName>
</protein>
<dbReference type="Proteomes" id="UP000037510">
    <property type="component" value="Unassembled WGS sequence"/>
</dbReference>
<evidence type="ECO:0000313" key="4">
    <source>
        <dbReference type="Proteomes" id="UP000037510"/>
    </source>
</evidence>
<evidence type="ECO:0000256" key="1">
    <source>
        <dbReference type="ARBA" id="ARBA00023157"/>
    </source>
</evidence>
<dbReference type="InterPro" id="IPR016186">
    <property type="entry name" value="C-type_lectin-like/link_sf"/>
</dbReference>
<gene>
    <name evidence="3" type="ORF">OBRU01_22127</name>
</gene>
<dbReference type="EMBL" id="JTDY01006582">
    <property type="protein sequence ID" value="KOB65869.1"/>
    <property type="molecule type" value="Genomic_DNA"/>
</dbReference>
<dbReference type="CDD" id="cd00037">
    <property type="entry name" value="CLECT"/>
    <property type="match status" value="3"/>
</dbReference>